<name>W9H8W4_9PROT</name>
<dbReference type="Gene3D" id="1.10.443.10">
    <property type="entry name" value="Intergrase catalytic core"/>
    <property type="match status" value="1"/>
</dbReference>
<dbReference type="InterPro" id="IPR002104">
    <property type="entry name" value="Integrase_catalytic"/>
</dbReference>
<dbReference type="EMBL" id="AVFL01000001">
    <property type="protein sequence ID" value="EWY42504.1"/>
    <property type="molecule type" value="Genomic_DNA"/>
</dbReference>
<accession>W9H8W4</accession>
<evidence type="ECO:0000256" key="1">
    <source>
        <dbReference type="ARBA" id="ARBA00022908"/>
    </source>
</evidence>
<evidence type="ECO:0000256" key="2">
    <source>
        <dbReference type="ARBA" id="ARBA00023172"/>
    </source>
</evidence>
<protein>
    <submittedName>
        <fullName evidence="4">Integrase</fullName>
    </submittedName>
</protein>
<dbReference type="STRING" id="1385369.N825_00945"/>
<dbReference type="InterPro" id="IPR011010">
    <property type="entry name" value="DNA_brk_join_enz"/>
</dbReference>
<gene>
    <name evidence="4" type="ORF">N825_00945</name>
</gene>
<dbReference type="GO" id="GO:0003677">
    <property type="term" value="F:DNA binding"/>
    <property type="evidence" value="ECO:0007669"/>
    <property type="project" value="InterPro"/>
</dbReference>
<comment type="caution">
    <text evidence="4">The sequence shown here is derived from an EMBL/GenBank/DDBJ whole genome shotgun (WGS) entry which is preliminary data.</text>
</comment>
<evidence type="ECO:0000313" key="4">
    <source>
        <dbReference type="EMBL" id="EWY42504.1"/>
    </source>
</evidence>
<evidence type="ECO:0000259" key="3">
    <source>
        <dbReference type="PROSITE" id="PS51898"/>
    </source>
</evidence>
<organism evidence="4 5">
    <name type="scientific">Skermanella stibiiresistens SB22</name>
    <dbReference type="NCBI Taxonomy" id="1385369"/>
    <lineage>
        <taxon>Bacteria</taxon>
        <taxon>Pseudomonadati</taxon>
        <taxon>Pseudomonadota</taxon>
        <taxon>Alphaproteobacteria</taxon>
        <taxon>Rhodospirillales</taxon>
        <taxon>Azospirillaceae</taxon>
        <taxon>Skermanella</taxon>
    </lineage>
</organism>
<dbReference type="GO" id="GO:0015074">
    <property type="term" value="P:DNA integration"/>
    <property type="evidence" value="ECO:0007669"/>
    <property type="project" value="UniProtKB-KW"/>
</dbReference>
<reference evidence="4 5" key="1">
    <citation type="submission" date="2013-08" db="EMBL/GenBank/DDBJ databases">
        <title>The genome sequence of Skermanella stibiiresistens.</title>
        <authorList>
            <person name="Zhu W."/>
            <person name="Wang G."/>
        </authorList>
    </citation>
    <scope>NUCLEOTIDE SEQUENCE [LARGE SCALE GENOMIC DNA]</scope>
    <source>
        <strain evidence="4 5">SB22</strain>
    </source>
</reference>
<dbReference type="GO" id="GO:0006310">
    <property type="term" value="P:DNA recombination"/>
    <property type="evidence" value="ECO:0007669"/>
    <property type="project" value="UniProtKB-KW"/>
</dbReference>
<dbReference type="InterPro" id="IPR013762">
    <property type="entry name" value="Integrase-like_cat_sf"/>
</dbReference>
<evidence type="ECO:0000313" key="5">
    <source>
        <dbReference type="Proteomes" id="UP000019486"/>
    </source>
</evidence>
<sequence length="305" mass="34427">MSVADVLDIYGREHAPQTAAPARIGYAIDALLPFWAELAVSDIKGETVRQYMRFRRDRFAAREAERVTEQTARGRLPPPARTLSDATVRRELVMLSAALKYCNEEGHLINPPTVWLPEKGVPRDRHLSRSDIARLLWAARKSARSRTHLTLYILIAFYTGARRNAILELQWQPNSLGGWVDLERGIIDFQGSARRTNKRRSAIPIPGRLMTFLKLARRRTMRYVIEFEGRPVRDPKKALATAGRVAGLGNVFSHLLKHSAITYLLGAGVPLWEVAGWTGTSEETIRRVYGHHSPDYLSSAVKALR</sequence>
<feature type="domain" description="Tyr recombinase" evidence="3">
    <location>
        <begin position="122"/>
        <end position="302"/>
    </location>
</feature>
<dbReference type="CDD" id="cd00796">
    <property type="entry name" value="INT_Rci_Hp1_C"/>
    <property type="match status" value="1"/>
</dbReference>
<dbReference type="AlphaFoldDB" id="W9H8W4"/>
<dbReference type="Proteomes" id="UP000019486">
    <property type="component" value="Unassembled WGS sequence"/>
</dbReference>
<dbReference type="PROSITE" id="PS51898">
    <property type="entry name" value="TYR_RECOMBINASE"/>
    <property type="match status" value="1"/>
</dbReference>
<keyword evidence="2" id="KW-0233">DNA recombination</keyword>
<proteinExistence type="predicted"/>
<dbReference type="InterPro" id="IPR050090">
    <property type="entry name" value="Tyrosine_recombinase_XerCD"/>
</dbReference>
<dbReference type="PANTHER" id="PTHR30349">
    <property type="entry name" value="PHAGE INTEGRASE-RELATED"/>
    <property type="match status" value="1"/>
</dbReference>
<dbReference type="PANTHER" id="PTHR30349:SF88">
    <property type="entry name" value="BLL1584 PROTEIN"/>
    <property type="match status" value="1"/>
</dbReference>
<keyword evidence="1" id="KW-0229">DNA integration</keyword>
<keyword evidence="5" id="KW-1185">Reference proteome</keyword>
<dbReference type="SUPFAM" id="SSF56349">
    <property type="entry name" value="DNA breaking-rejoining enzymes"/>
    <property type="match status" value="1"/>
</dbReference>